<name>A0ABR2LGW9_9ASPA</name>
<evidence type="ECO:0000313" key="2">
    <source>
        <dbReference type="EMBL" id="KAK8940275.1"/>
    </source>
</evidence>
<proteinExistence type="predicted"/>
<evidence type="ECO:0000313" key="3">
    <source>
        <dbReference type="Proteomes" id="UP001412067"/>
    </source>
</evidence>
<dbReference type="PANTHER" id="PTHR36371:SF1">
    <property type="entry name" value="PROTEIN PLASTID TRANSCRIPTIONALLY ACTIVE 10"/>
    <property type="match status" value="1"/>
</dbReference>
<dbReference type="Proteomes" id="UP001412067">
    <property type="component" value="Unassembled WGS sequence"/>
</dbReference>
<evidence type="ECO:0000256" key="1">
    <source>
        <dbReference type="SAM" id="MobiDB-lite"/>
    </source>
</evidence>
<dbReference type="PANTHER" id="PTHR36371">
    <property type="entry name" value="PROTEIN PLASTID TRANSCRIPTIONALLY ACTIVE 10"/>
    <property type="match status" value="1"/>
</dbReference>
<keyword evidence="3" id="KW-1185">Reference proteome</keyword>
<organism evidence="2 3">
    <name type="scientific">Platanthera guangdongensis</name>
    <dbReference type="NCBI Taxonomy" id="2320717"/>
    <lineage>
        <taxon>Eukaryota</taxon>
        <taxon>Viridiplantae</taxon>
        <taxon>Streptophyta</taxon>
        <taxon>Embryophyta</taxon>
        <taxon>Tracheophyta</taxon>
        <taxon>Spermatophyta</taxon>
        <taxon>Magnoliopsida</taxon>
        <taxon>Liliopsida</taxon>
        <taxon>Asparagales</taxon>
        <taxon>Orchidaceae</taxon>
        <taxon>Orchidoideae</taxon>
        <taxon>Orchideae</taxon>
        <taxon>Orchidinae</taxon>
        <taxon>Platanthera</taxon>
    </lineage>
</organism>
<feature type="compositionally biased region" description="Acidic residues" evidence="1">
    <location>
        <begin position="39"/>
        <end position="56"/>
    </location>
</feature>
<protein>
    <submittedName>
        <fullName evidence="2">Uncharacterized protein</fullName>
    </submittedName>
</protein>
<sequence length="88" mass="10071">MTEDHNKSIVGNGTVWYEMSYEDTIKQRMARAHAKSMPEETEAEEEDDEEEDDLDFDYSILGNFGDSEKPLVNGTESPRMSNEGVFED</sequence>
<feature type="region of interest" description="Disordered" evidence="1">
    <location>
        <begin position="31"/>
        <end position="88"/>
    </location>
</feature>
<gene>
    <name evidence="2" type="ORF">KSP40_PGU015244</name>
</gene>
<accession>A0ABR2LGW9</accession>
<dbReference type="InterPro" id="IPR044967">
    <property type="entry name" value="PTAC10"/>
</dbReference>
<reference evidence="2 3" key="1">
    <citation type="journal article" date="2022" name="Nat. Plants">
        <title>Genomes of leafy and leafless Platanthera orchids illuminate the evolution of mycoheterotrophy.</title>
        <authorList>
            <person name="Li M.H."/>
            <person name="Liu K.W."/>
            <person name="Li Z."/>
            <person name="Lu H.C."/>
            <person name="Ye Q.L."/>
            <person name="Zhang D."/>
            <person name="Wang J.Y."/>
            <person name="Li Y.F."/>
            <person name="Zhong Z.M."/>
            <person name="Liu X."/>
            <person name="Yu X."/>
            <person name="Liu D.K."/>
            <person name="Tu X.D."/>
            <person name="Liu B."/>
            <person name="Hao Y."/>
            <person name="Liao X.Y."/>
            <person name="Jiang Y.T."/>
            <person name="Sun W.H."/>
            <person name="Chen J."/>
            <person name="Chen Y.Q."/>
            <person name="Ai Y."/>
            <person name="Zhai J.W."/>
            <person name="Wu S.S."/>
            <person name="Zhou Z."/>
            <person name="Hsiao Y.Y."/>
            <person name="Wu W.L."/>
            <person name="Chen Y.Y."/>
            <person name="Lin Y.F."/>
            <person name="Hsu J.L."/>
            <person name="Li C.Y."/>
            <person name="Wang Z.W."/>
            <person name="Zhao X."/>
            <person name="Zhong W.Y."/>
            <person name="Ma X.K."/>
            <person name="Ma L."/>
            <person name="Huang J."/>
            <person name="Chen G.Z."/>
            <person name="Huang M.Z."/>
            <person name="Huang L."/>
            <person name="Peng D.H."/>
            <person name="Luo Y.B."/>
            <person name="Zou S.Q."/>
            <person name="Chen S.P."/>
            <person name="Lan S."/>
            <person name="Tsai W.C."/>
            <person name="Van de Peer Y."/>
            <person name="Liu Z.J."/>
        </authorList>
    </citation>
    <scope>NUCLEOTIDE SEQUENCE [LARGE SCALE GENOMIC DNA]</scope>
    <source>
        <strain evidence="2">Lor288</strain>
    </source>
</reference>
<comment type="caution">
    <text evidence="2">The sequence shown here is derived from an EMBL/GenBank/DDBJ whole genome shotgun (WGS) entry which is preliminary data.</text>
</comment>
<dbReference type="EMBL" id="JBBWWR010000020">
    <property type="protein sequence ID" value="KAK8940275.1"/>
    <property type="molecule type" value="Genomic_DNA"/>
</dbReference>